<evidence type="ECO:0000256" key="5">
    <source>
        <dbReference type="SAM" id="MobiDB-lite"/>
    </source>
</evidence>
<evidence type="ECO:0000313" key="8">
    <source>
        <dbReference type="Proteomes" id="UP000284842"/>
    </source>
</evidence>
<dbReference type="EMBL" id="NHTK01000995">
    <property type="protein sequence ID" value="PPR04067.1"/>
    <property type="molecule type" value="Genomic_DNA"/>
</dbReference>
<feature type="region of interest" description="Disordered" evidence="5">
    <location>
        <begin position="608"/>
        <end position="637"/>
    </location>
</feature>
<evidence type="ECO:0000259" key="6">
    <source>
        <dbReference type="Pfam" id="PF08167"/>
    </source>
</evidence>
<sequence>MEAGAQIKSLLQTQLASDLSAIKYLPYCLDTLTQDSLSPSTQLTKWTTRINALIHSKEPGARWAGLCLAYKTSLLSQSIMIQSAQTWLGTVIPMFSRNETLPTLKAAVRLLRVIFTTATDVTEFQRQVSTPNIAKATTAISTLADSRNEQELKVLCIETLTRLIQVYPSAHRASYPSLNAFALRYLSGFSPGPTPTALLHAAASLYAALHLTGGKVGGAGLWRKALDDTLAFTWTAFLGLRSTFPVEDVAVRPPQGEDPQSYIPLNMDRLRCGVVVLIKLLTTSVVRPVQVPIGNLFKLIVALLRCSTAEQIEGYVDPLVRMNEVAMVPKIWALGCELLDCICEQLPFQFDGHCNSVLTLLAHRLDQKPTTGSQACFVRTVGNVLENCHIPSSTILPTRIAKLLLPTLVRIVSTNTSNTLPGNSDASASKGKKKAKKFEGDEVLKASSQALFPTEEDQDLLLVSIDAVQKLYEHPELTPALKSVIARLIIAILMELPRISPKTLSPSPELLYVVHSKVQRFATVIGSGNTSITSKSLPFIAQITSADPQEDIQRQLSLVIHPRVPPLVRAMPQVESLTFFKSEESKEEEETLASLNAMSLQPHNIQQTDDSMEGISDNNATAARSGPVPAASPVAPPPAAVPITQQAQPQLPEKEKPVVLHSNTTGFPNHNTNTKTLTGQQGLSIGATEHSSIPTPPTLSPFVSIGSSSKISHVTSSAAMVEDGEDEDEEMPTINMDSDTEEED</sequence>
<evidence type="ECO:0000313" key="7">
    <source>
        <dbReference type="EMBL" id="PPR04067.1"/>
    </source>
</evidence>
<evidence type="ECO:0000256" key="2">
    <source>
        <dbReference type="ARBA" id="ARBA00010511"/>
    </source>
</evidence>
<feature type="domain" description="Pre-rRNA-processing protein RIX1 N-terminal" evidence="6">
    <location>
        <begin position="8"/>
        <end position="188"/>
    </location>
</feature>
<dbReference type="AlphaFoldDB" id="A0A409YLX1"/>
<dbReference type="SUPFAM" id="SSF48371">
    <property type="entry name" value="ARM repeat"/>
    <property type="match status" value="1"/>
</dbReference>
<evidence type="ECO:0000256" key="4">
    <source>
        <dbReference type="ARBA" id="ARBA00023242"/>
    </source>
</evidence>
<accession>A0A409YLX1</accession>
<organism evidence="7 8">
    <name type="scientific">Panaeolus cyanescens</name>
    <dbReference type="NCBI Taxonomy" id="181874"/>
    <lineage>
        <taxon>Eukaryota</taxon>
        <taxon>Fungi</taxon>
        <taxon>Dikarya</taxon>
        <taxon>Basidiomycota</taxon>
        <taxon>Agaricomycotina</taxon>
        <taxon>Agaricomycetes</taxon>
        <taxon>Agaricomycetidae</taxon>
        <taxon>Agaricales</taxon>
        <taxon>Agaricineae</taxon>
        <taxon>Galeropsidaceae</taxon>
        <taxon>Panaeolus</taxon>
    </lineage>
</organism>
<reference evidence="7 8" key="1">
    <citation type="journal article" date="2018" name="Evol. Lett.">
        <title>Horizontal gene cluster transfer increased hallucinogenic mushroom diversity.</title>
        <authorList>
            <person name="Reynolds H.T."/>
            <person name="Vijayakumar V."/>
            <person name="Gluck-Thaler E."/>
            <person name="Korotkin H.B."/>
            <person name="Matheny P.B."/>
            <person name="Slot J.C."/>
        </authorList>
    </citation>
    <scope>NUCLEOTIDE SEQUENCE [LARGE SCALE GENOMIC DNA]</scope>
    <source>
        <strain evidence="7 8">2629</strain>
    </source>
</reference>
<comment type="similarity">
    <text evidence="2">Belongs to the RIX1/PELP1 family.</text>
</comment>
<dbReference type="InParanoid" id="A0A409YLX1"/>
<comment type="subcellular location">
    <subcellularLocation>
        <location evidence="1">Nucleus</location>
    </subcellularLocation>
</comment>
<dbReference type="PANTHER" id="PTHR34105:SF1">
    <property type="entry name" value="PROLINE-, GLUTAMIC ACID- AND LEUCINE-RICH PROTEIN 1"/>
    <property type="match status" value="1"/>
</dbReference>
<name>A0A409YLX1_9AGAR</name>
<feature type="compositionally biased region" description="Low complexity" evidence="5">
    <location>
        <begin position="622"/>
        <end position="633"/>
    </location>
</feature>
<feature type="compositionally biased region" description="Acidic residues" evidence="5">
    <location>
        <begin position="722"/>
        <end position="731"/>
    </location>
</feature>
<protein>
    <recommendedName>
        <fullName evidence="3">Pre-rRNA-processing protein RIX1</fullName>
    </recommendedName>
</protein>
<dbReference type="STRING" id="181874.A0A409YLX1"/>
<dbReference type="Pfam" id="PF08167">
    <property type="entry name" value="RIX1"/>
    <property type="match status" value="1"/>
</dbReference>
<dbReference type="PANTHER" id="PTHR34105">
    <property type="entry name" value="PROLINE-, GLUTAMIC ACID- AND LEUCINE-RICH PROTEIN 1"/>
    <property type="match status" value="1"/>
</dbReference>
<keyword evidence="8" id="KW-1185">Reference proteome</keyword>
<dbReference type="GO" id="GO:0005634">
    <property type="term" value="C:nucleus"/>
    <property type="evidence" value="ECO:0007669"/>
    <property type="project" value="UniProtKB-SubCell"/>
</dbReference>
<dbReference type="InterPro" id="IPR012583">
    <property type="entry name" value="RIX1_N"/>
</dbReference>
<comment type="caution">
    <text evidence="7">The sequence shown here is derived from an EMBL/GenBank/DDBJ whole genome shotgun (WGS) entry which is preliminary data.</text>
</comment>
<dbReference type="OrthoDB" id="20900at2759"/>
<gene>
    <name evidence="7" type="ORF">CVT24_010642</name>
</gene>
<feature type="region of interest" description="Disordered" evidence="5">
    <location>
        <begin position="713"/>
        <end position="744"/>
    </location>
</feature>
<keyword evidence="4" id="KW-0539">Nucleus</keyword>
<evidence type="ECO:0000256" key="1">
    <source>
        <dbReference type="ARBA" id="ARBA00004123"/>
    </source>
</evidence>
<evidence type="ECO:0000256" key="3">
    <source>
        <dbReference type="ARBA" id="ARBA00021502"/>
    </source>
</evidence>
<dbReference type="GO" id="GO:0006364">
    <property type="term" value="P:rRNA processing"/>
    <property type="evidence" value="ECO:0007669"/>
    <property type="project" value="TreeGrafter"/>
</dbReference>
<dbReference type="InterPro" id="IPR016024">
    <property type="entry name" value="ARM-type_fold"/>
</dbReference>
<proteinExistence type="inferred from homology"/>
<dbReference type="Proteomes" id="UP000284842">
    <property type="component" value="Unassembled WGS sequence"/>
</dbReference>